<gene>
    <name evidence="2" type="ORF">FSB_LOCUS10793</name>
</gene>
<dbReference type="Pfam" id="PF07727">
    <property type="entry name" value="RVT_2"/>
    <property type="match status" value="2"/>
</dbReference>
<dbReference type="EMBL" id="OIVN01000608">
    <property type="protein sequence ID" value="SPC82911.1"/>
    <property type="molecule type" value="Genomic_DNA"/>
</dbReference>
<feature type="domain" description="Reverse transcriptase Ty1/copia-type" evidence="1">
    <location>
        <begin position="183"/>
        <end position="235"/>
    </location>
</feature>
<dbReference type="InterPro" id="IPR013103">
    <property type="entry name" value="RVT_2"/>
</dbReference>
<reference evidence="2" key="1">
    <citation type="submission" date="2018-02" db="EMBL/GenBank/DDBJ databases">
        <authorList>
            <person name="Cohen D.B."/>
            <person name="Kent A.D."/>
        </authorList>
    </citation>
    <scope>NUCLEOTIDE SEQUENCE</scope>
</reference>
<name>A0A2N9F7P6_FAGSY</name>
<protein>
    <recommendedName>
        <fullName evidence="1">Reverse transcriptase Ty1/copia-type domain-containing protein</fullName>
    </recommendedName>
</protein>
<evidence type="ECO:0000313" key="2">
    <source>
        <dbReference type="EMBL" id="SPC82911.1"/>
    </source>
</evidence>
<evidence type="ECO:0000259" key="1">
    <source>
        <dbReference type="Pfam" id="PF07727"/>
    </source>
</evidence>
<accession>A0A2N9F7P6</accession>
<dbReference type="CDD" id="cd09272">
    <property type="entry name" value="RNase_HI_RT_Ty1"/>
    <property type="match status" value="1"/>
</dbReference>
<dbReference type="AlphaFoldDB" id="A0A2N9F7P6"/>
<organism evidence="2">
    <name type="scientific">Fagus sylvatica</name>
    <name type="common">Beechnut</name>
    <dbReference type="NCBI Taxonomy" id="28930"/>
    <lineage>
        <taxon>Eukaryota</taxon>
        <taxon>Viridiplantae</taxon>
        <taxon>Streptophyta</taxon>
        <taxon>Embryophyta</taxon>
        <taxon>Tracheophyta</taxon>
        <taxon>Spermatophyta</taxon>
        <taxon>Magnoliopsida</taxon>
        <taxon>eudicotyledons</taxon>
        <taxon>Gunneridae</taxon>
        <taxon>Pentapetalae</taxon>
        <taxon>rosids</taxon>
        <taxon>fabids</taxon>
        <taxon>Fagales</taxon>
        <taxon>Fagaceae</taxon>
        <taxon>Fagus</taxon>
    </lineage>
</organism>
<proteinExistence type="predicted"/>
<feature type="domain" description="Reverse transcriptase Ty1/copia-type" evidence="1">
    <location>
        <begin position="92"/>
        <end position="158"/>
    </location>
</feature>
<sequence>MCLHLNASMEHTTFNSISKFKACSTSLADSSVSPLELPPAVDLILNQTSLLPPLAPHVLPLAAPPIDSPVSPQELAPPVDPVTDQTPPLPFRCSDWGFAQEYGMDYEEIFSPIACITFARSLLVIIAVYQWPLFQMDVKNAFLNDDLTEKAYMQAPSDYSRLSSFPSSPALFMVLSKLLESDKGMILLLLYVDDMIITRDDHSGIFYFKKFLHQQFEMKHLGHLSYFLALEIAHNDVLHERKKHIEIDCHLVRHHLSAGILRLLPVRSSDQTAGIFTKNFPPGRFRDLVSKLKIASIKPP</sequence>